<comment type="caution">
    <text evidence="2">The sequence shown here is derived from an EMBL/GenBank/DDBJ whole genome shotgun (WGS) entry which is preliminary data.</text>
</comment>
<keyword evidence="3" id="KW-1185">Reference proteome</keyword>
<evidence type="ECO:0008006" key="4">
    <source>
        <dbReference type="Google" id="ProtNLM"/>
    </source>
</evidence>
<dbReference type="EMBL" id="WIXP02000012">
    <property type="protein sequence ID" value="KAF6202342.1"/>
    <property type="molecule type" value="Genomic_DNA"/>
</dbReference>
<gene>
    <name evidence="2" type="ORF">GE061_004740</name>
</gene>
<dbReference type="PANTHER" id="PTHR33198:SF19">
    <property type="entry name" value="CCHC-TYPE DOMAIN-CONTAINING PROTEIN"/>
    <property type="match status" value="1"/>
</dbReference>
<name>A0A8S9X018_APOLU</name>
<proteinExistence type="predicted"/>
<dbReference type="OrthoDB" id="6621134at2759"/>
<organism evidence="2 3">
    <name type="scientific">Apolygus lucorum</name>
    <name type="common">Small green plant bug</name>
    <name type="synonym">Lygocoris lucorum</name>
    <dbReference type="NCBI Taxonomy" id="248454"/>
    <lineage>
        <taxon>Eukaryota</taxon>
        <taxon>Metazoa</taxon>
        <taxon>Ecdysozoa</taxon>
        <taxon>Arthropoda</taxon>
        <taxon>Hexapoda</taxon>
        <taxon>Insecta</taxon>
        <taxon>Pterygota</taxon>
        <taxon>Neoptera</taxon>
        <taxon>Paraneoptera</taxon>
        <taxon>Hemiptera</taxon>
        <taxon>Heteroptera</taxon>
        <taxon>Panheteroptera</taxon>
        <taxon>Cimicomorpha</taxon>
        <taxon>Miridae</taxon>
        <taxon>Mirini</taxon>
        <taxon>Apolygus</taxon>
    </lineage>
</organism>
<evidence type="ECO:0000256" key="1">
    <source>
        <dbReference type="SAM" id="MobiDB-lite"/>
    </source>
</evidence>
<dbReference type="AlphaFoldDB" id="A0A8S9X018"/>
<dbReference type="PANTHER" id="PTHR33198">
    <property type="entry name" value="ANK_REP_REGION DOMAIN-CONTAINING PROTEIN-RELATED"/>
    <property type="match status" value="1"/>
</dbReference>
<sequence>MRKDKGKSCLSKFKFDRFDQEIEEWSYYVKRFEIALSRQEIVEQQDRAKILLSSIGPEPFRVVVDSFSPQDIETVDYDELKRVLMGYYGKETCVFAERRAFALRWRRAEESVAQYILQLKTLAKTCEFGVSLEERLQEQLILGINESTWQEELIKIHQNIEATFQESAKNQQARRTKERSLREFAEGEEVWVKMTTEKEPVAGWSSRKQDSSRTTSKSMGCNIAVMPKN</sequence>
<protein>
    <recommendedName>
        <fullName evidence="4">Retrotransposon gag domain-containing protein</fullName>
    </recommendedName>
</protein>
<reference evidence="2" key="1">
    <citation type="journal article" date="2021" name="Mol. Ecol. Resour.">
        <title>Apolygus lucorum genome provides insights into omnivorousness and mesophyll feeding.</title>
        <authorList>
            <person name="Liu Y."/>
            <person name="Liu H."/>
            <person name="Wang H."/>
            <person name="Huang T."/>
            <person name="Liu B."/>
            <person name="Yang B."/>
            <person name="Yin L."/>
            <person name="Li B."/>
            <person name="Zhang Y."/>
            <person name="Zhang S."/>
            <person name="Jiang F."/>
            <person name="Zhang X."/>
            <person name="Ren Y."/>
            <person name="Wang B."/>
            <person name="Wang S."/>
            <person name="Lu Y."/>
            <person name="Wu K."/>
            <person name="Fan W."/>
            <person name="Wang G."/>
        </authorList>
    </citation>
    <scope>NUCLEOTIDE SEQUENCE</scope>
    <source>
        <strain evidence="2">12Hb</strain>
    </source>
</reference>
<evidence type="ECO:0000313" key="2">
    <source>
        <dbReference type="EMBL" id="KAF6202342.1"/>
    </source>
</evidence>
<dbReference type="Proteomes" id="UP000466442">
    <property type="component" value="Linkage Group LG12"/>
</dbReference>
<accession>A0A8S9X018</accession>
<evidence type="ECO:0000313" key="3">
    <source>
        <dbReference type="Proteomes" id="UP000466442"/>
    </source>
</evidence>
<feature type="region of interest" description="Disordered" evidence="1">
    <location>
        <begin position="200"/>
        <end position="229"/>
    </location>
</feature>